<keyword evidence="4" id="KW-1185">Reference proteome</keyword>
<dbReference type="RefSeq" id="WP_191042045.1">
    <property type="nucleotide sequence ID" value="NZ_JACXAA010000012.1"/>
</dbReference>
<evidence type="ECO:0000256" key="1">
    <source>
        <dbReference type="SAM" id="MobiDB-lite"/>
    </source>
</evidence>
<feature type="compositionally biased region" description="Low complexity" evidence="1">
    <location>
        <begin position="137"/>
        <end position="151"/>
    </location>
</feature>
<feature type="region of interest" description="Disordered" evidence="1">
    <location>
        <begin position="217"/>
        <end position="241"/>
    </location>
</feature>
<name>A0A927B675_9BACT</name>
<keyword evidence="2" id="KW-1133">Transmembrane helix</keyword>
<feature type="region of interest" description="Disordered" evidence="1">
    <location>
        <begin position="128"/>
        <end position="156"/>
    </location>
</feature>
<sequence>MKQKPDETLDSWVQQSLRQLPDTSPPGSTFDPERLWSQLRPELQATSSRRKVSIMWWATAACLASLVLGWLWSQQSAENHPTNVTRSMIRNVDTPSVSHQGKKPISEVLVEESAIADHTTSQVRLKTRHRSNVSIAVESPSSPPDESVNVVTQNSESPLPVEMPITIEKPTERNKPNVAVVAPKRRFRVMHENELRAEEETQPKLYRPDHFVRIGTGRNEEPISESYPSDLITHLTTKKTQ</sequence>
<dbReference type="Proteomes" id="UP000653797">
    <property type="component" value="Unassembled WGS sequence"/>
</dbReference>
<dbReference type="EMBL" id="JACXAA010000012">
    <property type="protein sequence ID" value="MBD2756425.1"/>
    <property type="molecule type" value="Genomic_DNA"/>
</dbReference>
<comment type="caution">
    <text evidence="3">The sequence shown here is derived from an EMBL/GenBank/DDBJ whole genome shotgun (WGS) entry which is preliminary data.</text>
</comment>
<organism evidence="3 4">
    <name type="scientific">Spirosoma validum</name>
    <dbReference type="NCBI Taxonomy" id="2771355"/>
    <lineage>
        <taxon>Bacteria</taxon>
        <taxon>Pseudomonadati</taxon>
        <taxon>Bacteroidota</taxon>
        <taxon>Cytophagia</taxon>
        <taxon>Cytophagales</taxon>
        <taxon>Cytophagaceae</taxon>
        <taxon>Spirosoma</taxon>
    </lineage>
</organism>
<feature type="region of interest" description="Disordered" evidence="1">
    <location>
        <begin position="1"/>
        <end position="33"/>
    </location>
</feature>
<gene>
    <name evidence="3" type="ORF">IC230_26260</name>
</gene>
<proteinExistence type="predicted"/>
<reference evidence="3" key="1">
    <citation type="submission" date="2020-09" db="EMBL/GenBank/DDBJ databases">
        <authorList>
            <person name="Kim M.K."/>
        </authorList>
    </citation>
    <scope>NUCLEOTIDE SEQUENCE</scope>
    <source>
        <strain evidence="3">BT704</strain>
    </source>
</reference>
<feature type="transmembrane region" description="Helical" evidence="2">
    <location>
        <begin position="54"/>
        <end position="72"/>
    </location>
</feature>
<feature type="compositionally biased region" description="Polar residues" evidence="1">
    <location>
        <begin position="11"/>
        <end position="27"/>
    </location>
</feature>
<keyword evidence="2" id="KW-0812">Transmembrane</keyword>
<protein>
    <submittedName>
        <fullName evidence="3">Uncharacterized protein</fullName>
    </submittedName>
</protein>
<evidence type="ECO:0000313" key="3">
    <source>
        <dbReference type="EMBL" id="MBD2756425.1"/>
    </source>
</evidence>
<keyword evidence="2" id="KW-0472">Membrane</keyword>
<evidence type="ECO:0000313" key="4">
    <source>
        <dbReference type="Proteomes" id="UP000653797"/>
    </source>
</evidence>
<evidence type="ECO:0000256" key="2">
    <source>
        <dbReference type="SAM" id="Phobius"/>
    </source>
</evidence>
<dbReference type="AlphaFoldDB" id="A0A927B675"/>
<accession>A0A927B675</accession>